<proteinExistence type="predicted"/>
<dbReference type="EMBL" id="LFNG01000001">
    <property type="protein sequence ID" value="KMQ72759.1"/>
    <property type="molecule type" value="Genomic_DNA"/>
</dbReference>
<keyword evidence="1" id="KW-0472">Membrane</keyword>
<feature type="transmembrane region" description="Helical" evidence="1">
    <location>
        <begin position="128"/>
        <end position="152"/>
    </location>
</feature>
<organism evidence="2 3">
    <name type="scientific">Chryseobacterium koreense CCUG 49689</name>
    <dbReference type="NCBI Taxonomy" id="1304281"/>
    <lineage>
        <taxon>Bacteria</taxon>
        <taxon>Pseudomonadati</taxon>
        <taxon>Bacteroidota</taxon>
        <taxon>Flavobacteriia</taxon>
        <taxon>Flavobacteriales</taxon>
        <taxon>Weeksellaceae</taxon>
        <taxon>Chryseobacterium group</taxon>
        <taxon>Chryseobacterium</taxon>
    </lineage>
</organism>
<evidence type="ECO:0000256" key="1">
    <source>
        <dbReference type="SAM" id="Phobius"/>
    </source>
</evidence>
<keyword evidence="1" id="KW-1133">Transmembrane helix</keyword>
<dbReference type="OrthoDB" id="1253105at2"/>
<gene>
    <name evidence="2" type="ORF">ACM44_00655</name>
</gene>
<sequence length="222" mass="25104">MNENYKLTGGARIGRANATYPLADLYVDKKILKINASVVGNLVFRPEDIISIETYNFIPLLAQGIKINHKIPNYDPKVIFWTFKEPSMVISEIKATGFLDDHNSALFMEDEPILEMQKQGGFPIKKNVAILYVVAWNMLLLCDFIPFFLNFSTDKSPFGFGVITAIGLLFFSAILTLISKDFRSLILKAGRNFEEVKKTTYLILFLSAFMLLNIMIMKIAIG</sequence>
<name>A0A0J7J434_9FLAO</name>
<accession>A0A0J7J434</accession>
<reference evidence="2 3" key="1">
    <citation type="journal article" date="2004" name="Int. J. Syst. Evol. Microbiol.">
        <title>Kaistella koreensis gen. nov., sp. nov., a novel member of the Chryseobacterium-Bergeyella-Riemerella branch.</title>
        <authorList>
            <person name="Kim M.K."/>
            <person name="Im W.T."/>
            <person name="Shin Y.K."/>
            <person name="Lim J.H."/>
            <person name="Kim S.H."/>
            <person name="Lee B.C."/>
            <person name="Park M.Y."/>
            <person name="Lee K.Y."/>
            <person name="Lee S.T."/>
        </authorList>
    </citation>
    <scope>NUCLEOTIDE SEQUENCE [LARGE SCALE GENOMIC DNA]</scope>
    <source>
        <strain evidence="2 3">CCUG 49689</strain>
    </source>
</reference>
<evidence type="ECO:0000313" key="3">
    <source>
        <dbReference type="Proteomes" id="UP000035900"/>
    </source>
</evidence>
<dbReference type="PATRIC" id="fig|1304281.5.peg.140"/>
<feature type="transmembrane region" description="Helical" evidence="1">
    <location>
        <begin position="199"/>
        <end position="221"/>
    </location>
</feature>
<feature type="transmembrane region" description="Helical" evidence="1">
    <location>
        <begin position="158"/>
        <end position="178"/>
    </location>
</feature>
<dbReference type="Proteomes" id="UP000035900">
    <property type="component" value="Unassembled WGS sequence"/>
</dbReference>
<keyword evidence="1" id="KW-0812">Transmembrane</keyword>
<dbReference type="AlphaFoldDB" id="A0A0J7J434"/>
<keyword evidence="3" id="KW-1185">Reference proteome</keyword>
<evidence type="ECO:0000313" key="2">
    <source>
        <dbReference type="EMBL" id="KMQ72759.1"/>
    </source>
</evidence>
<comment type="caution">
    <text evidence="2">The sequence shown here is derived from an EMBL/GenBank/DDBJ whole genome shotgun (WGS) entry which is preliminary data.</text>
</comment>
<protein>
    <submittedName>
        <fullName evidence="2">Uncharacterized protein</fullName>
    </submittedName>
</protein>
<dbReference type="RefSeq" id="WP_048498288.1">
    <property type="nucleotide sequence ID" value="NZ_LFNG01000001.1"/>
</dbReference>